<dbReference type="PANTHER" id="PTHR46684">
    <property type="entry name" value="TRANSCRIPTION FACTOR FAMA"/>
    <property type="match status" value="1"/>
</dbReference>
<dbReference type="InterPro" id="IPR011598">
    <property type="entry name" value="bHLH_dom"/>
</dbReference>
<feature type="region of interest" description="Disordered" evidence="5">
    <location>
        <begin position="131"/>
        <end position="170"/>
    </location>
</feature>
<dbReference type="GO" id="GO:0005634">
    <property type="term" value="C:nucleus"/>
    <property type="evidence" value="ECO:0007669"/>
    <property type="project" value="TreeGrafter"/>
</dbReference>
<dbReference type="GO" id="GO:0003700">
    <property type="term" value="F:DNA-binding transcription factor activity"/>
    <property type="evidence" value="ECO:0007669"/>
    <property type="project" value="InterPro"/>
</dbReference>
<evidence type="ECO:0000256" key="4">
    <source>
        <dbReference type="ARBA" id="ARBA00023163"/>
    </source>
</evidence>
<organism evidence="7 8">
    <name type="scientific">Vanilla planifolia</name>
    <name type="common">Vanilla</name>
    <dbReference type="NCBI Taxonomy" id="51239"/>
    <lineage>
        <taxon>Eukaryota</taxon>
        <taxon>Viridiplantae</taxon>
        <taxon>Streptophyta</taxon>
        <taxon>Embryophyta</taxon>
        <taxon>Tracheophyta</taxon>
        <taxon>Spermatophyta</taxon>
        <taxon>Magnoliopsida</taxon>
        <taxon>Liliopsida</taxon>
        <taxon>Asparagales</taxon>
        <taxon>Orchidaceae</taxon>
        <taxon>Vanilloideae</taxon>
        <taxon>Vanilleae</taxon>
        <taxon>Vanilla</taxon>
    </lineage>
</organism>
<dbReference type="EMBL" id="JADCNM010000006">
    <property type="protein sequence ID" value="KAG0477990.1"/>
    <property type="molecule type" value="Genomic_DNA"/>
</dbReference>
<proteinExistence type="inferred from homology"/>
<evidence type="ECO:0000313" key="7">
    <source>
        <dbReference type="EMBL" id="KAG0477990.1"/>
    </source>
</evidence>
<keyword evidence="3" id="KW-0238">DNA-binding</keyword>
<dbReference type="Gene3D" id="4.10.280.10">
    <property type="entry name" value="Helix-loop-helix DNA-binding domain"/>
    <property type="match status" value="1"/>
</dbReference>
<name>A0A835QXJ7_VANPL</name>
<keyword evidence="2" id="KW-0805">Transcription regulation</keyword>
<dbReference type="OrthoDB" id="684567at2759"/>
<dbReference type="CDD" id="cd11448">
    <property type="entry name" value="bHLH_AtFAMA_like"/>
    <property type="match status" value="1"/>
</dbReference>
<evidence type="ECO:0000256" key="5">
    <source>
        <dbReference type="SAM" id="MobiDB-lite"/>
    </source>
</evidence>
<dbReference type="Proteomes" id="UP000639772">
    <property type="component" value="Chromosome 6"/>
</dbReference>
<dbReference type="GO" id="GO:0046983">
    <property type="term" value="F:protein dimerization activity"/>
    <property type="evidence" value="ECO:0007669"/>
    <property type="project" value="InterPro"/>
</dbReference>
<feature type="compositionally biased region" description="Basic residues" evidence="5">
    <location>
        <begin position="152"/>
        <end position="161"/>
    </location>
</feature>
<feature type="compositionally biased region" description="Basic and acidic residues" evidence="5">
    <location>
        <begin position="131"/>
        <end position="151"/>
    </location>
</feature>
<dbReference type="Pfam" id="PF00010">
    <property type="entry name" value="HLH"/>
    <property type="match status" value="1"/>
</dbReference>
<dbReference type="SUPFAM" id="SSF47459">
    <property type="entry name" value="HLH, helix-loop-helix DNA-binding domain"/>
    <property type="match status" value="1"/>
</dbReference>
<dbReference type="GO" id="GO:0010052">
    <property type="term" value="P:guard cell differentiation"/>
    <property type="evidence" value="ECO:0007669"/>
    <property type="project" value="InterPro"/>
</dbReference>
<dbReference type="AlphaFoldDB" id="A0A835QXJ7"/>
<keyword evidence="4" id="KW-0804">Transcription</keyword>
<reference evidence="7 8" key="1">
    <citation type="journal article" date="2020" name="Nat. Food">
        <title>A phased Vanilla planifolia genome enables genetic improvement of flavour and production.</title>
        <authorList>
            <person name="Hasing T."/>
            <person name="Tang H."/>
            <person name="Brym M."/>
            <person name="Khazi F."/>
            <person name="Huang T."/>
            <person name="Chambers A.H."/>
        </authorList>
    </citation>
    <scope>NUCLEOTIDE SEQUENCE [LARGE SCALE GENOMIC DNA]</scope>
    <source>
        <tissue evidence="7">Leaf</tissue>
    </source>
</reference>
<protein>
    <recommendedName>
        <fullName evidence="6">BHLH domain-containing protein</fullName>
    </recommendedName>
</protein>
<dbReference type="PROSITE" id="PS50888">
    <property type="entry name" value="BHLH"/>
    <property type="match status" value="1"/>
</dbReference>
<dbReference type="GO" id="GO:0045893">
    <property type="term" value="P:positive regulation of DNA-templated transcription"/>
    <property type="evidence" value="ECO:0007669"/>
    <property type="project" value="TreeGrafter"/>
</dbReference>
<evidence type="ECO:0000256" key="3">
    <source>
        <dbReference type="ARBA" id="ARBA00023125"/>
    </source>
</evidence>
<comment type="caution">
    <text evidence="7">The sequence shown here is derived from an EMBL/GenBank/DDBJ whole genome shotgun (WGS) entry which is preliminary data.</text>
</comment>
<comment type="similarity">
    <text evidence="1">Belongs to the bHLH protein family.</text>
</comment>
<sequence length="379" mass="42179">MLSFSLPVCVTSVSVLPCSHILLIPDLFLYAGPLASFSRLLPSSVKSLFFSSLFSNPFNETGKLLPLPLEDVDMALEAVVFPQGGLICTAKEMYGSGGGPWGWEISGLVDEEEGRQCFHGNWEASCSSMENREKEGAPMAHEEEKAVETNQRRKRRRTKGLKNREQKETQRMTHIAVERNRRRQMNDHLAVLRSLMPPSYVQKGDQASIVGGAINFVKELEHLHQSLKVHKQLKQTRNGRFNETPIGTPLTMFLANPQYSSTNAAVVAATNPNSADAALADIEVTLVESHANLKVLSKRRPKQLLCLVLGLHELRLAVLHLNLTTVEPMVLYSFNLKVEEDCELASADDIAAAVHRIMERFREEGALLQDSGELTFVYS</sequence>
<dbReference type="InterPro" id="IPR044283">
    <property type="entry name" value="FAMA/SPEECHLESS/MUTE-like"/>
</dbReference>
<dbReference type="InterPro" id="IPR036638">
    <property type="entry name" value="HLH_DNA-bd_sf"/>
</dbReference>
<gene>
    <name evidence="7" type="ORF">HPP92_012709</name>
</gene>
<evidence type="ECO:0000256" key="2">
    <source>
        <dbReference type="ARBA" id="ARBA00023015"/>
    </source>
</evidence>
<evidence type="ECO:0000259" key="6">
    <source>
        <dbReference type="PROSITE" id="PS50888"/>
    </source>
</evidence>
<feature type="domain" description="BHLH" evidence="6">
    <location>
        <begin position="169"/>
        <end position="220"/>
    </location>
</feature>
<accession>A0A835QXJ7</accession>
<evidence type="ECO:0000313" key="8">
    <source>
        <dbReference type="Proteomes" id="UP000639772"/>
    </source>
</evidence>
<dbReference type="GO" id="GO:0003677">
    <property type="term" value="F:DNA binding"/>
    <property type="evidence" value="ECO:0007669"/>
    <property type="project" value="UniProtKB-KW"/>
</dbReference>
<dbReference type="PANTHER" id="PTHR46684:SF16">
    <property type="entry name" value="TRANSCRIPTION FACTOR BHLH67-LIKE ISOFORM X2"/>
    <property type="match status" value="1"/>
</dbReference>
<evidence type="ECO:0000256" key="1">
    <source>
        <dbReference type="ARBA" id="ARBA00005510"/>
    </source>
</evidence>
<dbReference type="SMART" id="SM00353">
    <property type="entry name" value="HLH"/>
    <property type="match status" value="1"/>
</dbReference>